<protein>
    <recommendedName>
        <fullName evidence="5">DUF4436 domain-containing protein</fullName>
    </recommendedName>
</protein>
<dbReference type="EMBL" id="JAFBBU010000001">
    <property type="protein sequence ID" value="MBM7471107.1"/>
    <property type="molecule type" value="Genomic_DNA"/>
</dbReference>
<evidence type="ECO:0000256" key="2">
    <source>
        <dbReference type="SAM" id="Phobius"/>
    </source>
</evidence>
<dbReference type="RefSeq" id="WP_205106870.1">
    <property type="nucleotide sequence ID" value="NZ_BAAAHT010000017.1"/>
</dbReference>
<dbReference type="InterPro" id="IPR027948">
    <property type="entry name" value="DUF4436"/>
</dbReference>
<organism evidence="3 4">
    <name type="scientific">Subtercola frigoramans</name>
    <dbReference type="NCBI Taxonomy" id="120298"/>
    <lineage>
        <taxon>Bacteria</taxon>
        <taxon>Bacillati</taxon>
        <taxon>Actinomycetota</taxon>
        <taxon>Actinomycetes</taxon>
        <taxon>Micrococcales</taxon>
        <taxon>Microbacteriaceae</taxon>
        <taxon>Subtercola</taxon>
    </lineage>
</organism>
<feature type="transmembrane region" description="Helical" evidence="2">
    <location>
        <begin position="219"/>
        <end position="242"/>
    </location>
</feature>
<evidence type="ECO:0000313" key="3">
    <source>
        <dbReference type="EMBL" id="MBM7471107.1"/>
    </source>
</evidence>
<comment type="caution">
    <text evidence="3">The sequence shown here is derived from an EMBL/GenBank/DDBJ whole genome shotgun (WGS) entry which is preliminary data.</text>
</comment>
<dbReference type="Proteomes" id="UP000776164">
    <property type="component" value="Unassembled WGS sequence"/>
</dbReference>
<evidence type="ECO:0000313" key="4">
    <source>
        <dbReference type="Proteomes" id="UP000776164"/>
    </source>
</evidence>
<name>A0ABS2L209_9MICO</name>
<feature type="region of interest" description="Disordered" evidence="1">
    <location>
        <begin position="312"/>
        <end position="335"/>
    </location>
</feature>
<feature type="region of interest" description="Disordered" evidence="1">
    <location>
        <begin position="1"/>
        <end position="20"/>
    </location>
</feature>
<feature type="transmembrane region" description="Helical" evidence="2">
    <location>
        <begin position="26"/>
        <end position="47"/>
    </location>
</feature>
<feature type="transmembrane region" description="Helical" evidence="2">
    <location>
        <begin position="278"/>
        <end position="302"/>
    </location>
</feature>
<sequence>MTTHQMPTPRGAPPAPGRGRASRRRWILVGAVALAVLVYVGVVLLYASSGRVVSLSEKDSTAPAGGVTVLLTPQAVNPVAESITMQLKLVTSDQIQPVDSAFLPEQVSVIISPVEGNQSIDFAKDSIPGTKTVTLLTPGEVEKWPFDSYRQQNLVVIAYTMADGVATPVPTKVYLTGDMPGWSLAGREVPTDTVNVTVAGETEDLPVLSVAATRSASTVAFGIVLLGLMIVMPVLVLFVAITVYRGRRKVEASFMSWMGAMLFATIPLRTFLPGSPPIGSWIDFLIVLWVIVGLIAGLAIYVSAWVKWGSPSVPDAPSAEDQPEAPEAPEGAPAQ</sequence>
<feature type="transmembrane region" description="Helical" evidence="2">
    <location>
        <begin position="254"/>
        <end position="272"/>
    </location>
</feature>
<evidence type="ECO:0000256" key="1">
    <source>
        <dbReference type="SAM" id="MobiDB-lite"/>
    </source>
</evidence>
<accession>A0ABS2L209</accession>
<evidence type="ECO:0008006" key="5">
    <source>
        <dbReference type="Google" id="ProtNLM"/>
    </source>
</evidence>
<keyword evidence="2" id="KW-0472">Membrane</keyword>
<dbReference type="Pfam" id="PF14494">
    <property type="entry name" value="DUF4436"/>
    <property type="match status" value="1"/>
</dbReference>
<reference evidence="3 4" key="1">
    <citation type="submission" date="2021-01" db="EMBL/GenBank/DDBJ databases">
        <title>Sequencing the genomes of 1000 actinobacteria strains.</title>
        <authorList>
            <person name="Klenk H.-P."/>
        </authorList>
    </citation>
    <scope>NUCLEOTIDE SEQUENCE [LARGE SCALE GENOMIC DNA]</scope>
    <source>
        <strain evidence="3 4">DSM 13057</strain>
    </source>
</reference>
<keyword evidence="2" id="KW-0812">Transmembrane</keyword>
<proteinExistence type="predicted"/>
<gene>
    <name evidence="3" type="ORF">JOE66_000741</name>
</gene>
<keyword evidence="2" id="KW-1133">Transmembrane helix</keyword>
<keyword evidence="4" id="KW-1185">Reference proteome</keyword>